<dbReference type="Pfam" id="PF09509">
    <property type="entry name" value="Hypoth_Ymh"/>
    <property type="match status" value="1"/>
</dbReference>
<comment type="caution">
    <text evidence="2">The sequence shown here is derived from an EMBL/GenBank/DDBJ whole genome shotgun (WGS) entry which is preliminary data.</text>
</comment>
<dbReference type="Proteomes" id="UP000584642">
    <property type="component" value="Unassembled WGS sequence"/>
</dbReference>
<name>A0ABX2TMG5_9PROT</name>
<evidence type="ECO:0000313" key="3">
    <source>
        <dbReference type="Proteomes" id="UP000584642"/>
    </source>
</evidence>
<evidence type="ECO:0000313" key="2">
    <source>
        <dbReference type="EMBL" id="NYZ25165.1"/>
    </source>
</evidence>
<evidence type="ECO:0000259" key="1">
    <source>
        <dbReference type="Pfam" id="PF09509"/>
    </source>
</evidence>
<reference evidence="2 3" key="1">
    <citation type="submission" date="2020-05" db="EMBL/GenBank/DDBJ databases">
        <title>Azospirillum oleiclasticum sp. nov, a nitrogen-fixing and heavy crude oil-emulsifying bacterium isolated from the crude oil of Yumen Oilfield.</title>
        <authorList>
            <person name="Wu D."/>
            <person name="Cai M."/>
            <person name="Zhang X."/>
        </authorList>
    </citation>
    <scope>NUCLEOTIDE SEQUENCE [LARGE SCALE GENOMIC DNA]</scope>
    <source>
        <strain evidence="2 3">ROY-1-1-2</strain>
    </source>
</reference>
<proteinExistence type="predicted"/>
<gene>
    <name evidence="2" type="ORF">HND93_36160</name>
</gene>
<keyword evidence="3" id="KW-1185">Reference proteome</keyword>
<protein>
    <submittedName>
        <fullName evidence="2">TIGR02391 family protein</fullName>
    </submittedName>
</protein>
<accession>A0ABX2TMG5</accession>
<dbReference type="EMBL" id="JABFDB010000060">
    <property type="protein sequence ID" value="NYZ25165.1"/>
    <property type="molecule type" value="Genomic_DNA"/>
</dbReference>
<dbReference type="InterPro" id="IPR012654">
    <property type="entry name" value="CHP02391"/>
</dbReference>
<feature type="domain" description="Conserved hypothetical protein CHP02391" evidence="1">
    <location>
        <begin position="4"/>
        <end position="105"/>
    </location>
</feature>
<dbReference type="NCBIfam" id="TIGR02391">
    <property type="entry name" value="hypoth_ymh"/>
    <property type="match status" value="1"/>
</dbReference>
<organism evidence="2 3">
    <name type="scientific">Azospirillum oleiclasticum</name>
    <dbReference type="NCBI Taxonomy" id="2735135"/>
    <lineage>
        <taxon>Bacteria</taxon>
        <taxon>Pseudomonadati</taxon>
        <taxon>Pseudomonadota</taxon>
        <taxon>Alphaproteobacteria</taxon>
        <taxon>Rhodospirillales</taxon>
        <taxon>Azospirillaceae</taxon>
        <taxon>Azospirillum</taxon>
    </lineage>
</organism>
<sequence length="114" mass="12456">MWDFIRGEYDVAVFQAMKAVEVAVREATGMPDGLVGQKLMRAAFAVKTGPLTDTSVDEGEQVARMELFSGAMGSYKNPHSHRDVALNDPAEAIEIVLLANHLLRIVDARWAAKA</sequence>